<comment type="subcellular location">
    <subcellularLocation>
        <location evidence="1">Cell outer membrane</location>
        <topology evidence="1">Multi-pass membrane protein</topology>
    </subcellularLocation>
</comment>
<dbReference type="AlphaFoldDB" id="A0A1I3FQH2"/>
<dbReference type="Pfam" id="PF07715">
    <property type="entry name" value="Plug"/>
    <property type="match status" value="1"/>
</dbReference>
<dbReference type="EMBL" id="FOQO01000002">
    <property type="protein sequence ID" value="SFI13171.1"/>
    <property type="molecule type" value="Genomic_DNA"/>
</dbReference>
<keyword evidence="1 2" id="KW-0472">Membrane</keyword>
<dbReference type="PROSITE" id="PS52016">
    <property type="entry name" value="TONB_DEPENDENT_REC_3"/>
    <property type="match status" value="1"/>
</dbReference>
<dbReference type="SUPFAM" id="SSF49464">
    <property type="entry name" value="Carboxypeptidase regulatory domain-like"/>
    <property type="match status" value="1"/>
</dbReference>
<keyword evidence="1 2" id="KW-0812">Transmembrane</keyword>
<dbReference type="NCBIfam" id="TIGR04057">
    <property type="entry name" value="SusC_RagA_signa"/>
    <property type="match status" value="1"/>
</dbReference>
<protein>
    <submittedName>
        <fullName evidence="4">TonB-linked outer membrane protein, SusC/RagA family</fullName>
    </submittedName>
</protein>
<gene>
    <name evidence="4" type="ORF">SAMN05444682_102434</name>
</gene>
<proteinExistence type="inferred from homology"/>
<dbReference type="OrthoDB" id="721000at2"/>
<dbReference type="InterPro" id="IPR008969">
    <property type="entry name" value="CarboxyPept-like_regulatory"/>
</dbReference>
<dbReference type="InterPro" id="IPR023997">
    <property type="entry name" value="TonB-dep_OMP_SusC/RagA_CS"/>
</dbReference>
<organism evidence="4 5">
    <name type="scientific">Parapedobacter indicus</name>
    <dbReference type="NCBI Taxonomy" id="1477437"/>
    <lineage>
        <taxon>Bacteria</taxon>
        <taxon>Pseudomonadati</taxon>
        <taxon>Bacteroidota</taxon>
        <taxon>Sphingobacteriia</taxon>
        <taxon>Sphingobacteriales</taxon>
        <taxon>Sphingobacteriaceae</taxon>
        <taxon>Parapedobacter</taxon>
    </lineage>
</organism>
<dbReference type="InterPro" id="IPR012910">
    <property type="entry name" value="Plug_dom"/>
</dbReference>
<feature type="domain" description="TonB-dependent receptor plug" evidence="3">
    <location>
        <begin position="229"/>
        <end position="337"/>
    </location>
</feature>
<keyword evidence="2" id="KW-1133">Transmembrane helix</keyword>
<dbReference type="InterPro" id="IPR023996">
    <property type="entry name" value="TonB-dep_OMP_SusC/RagA"/>
</dbReference>
<evidence type="ECO:0000313" key="4">
    <source>
        <dbReference type="EMBL" id="SFI13171.1"/>
    </source>
</evidence>
<dbReference type="InterPro" id="IPR037066">
    <property type="entry name" value="Plug_dom_sf"/>
</dbReference>
<dbReference type="InterPro" id="IPR039426">
    <property type="entry name" value="TonB-dep_rcpt-like"/>
</dbReference>
<keyword evidence="1" id="KW-1134">Transmembrane beta strand</keyword>
<evidence type="ECO:0000313" key="5">
    <source>
        <dbReference type="Proteomes" id="UP000198670"/>
    </source>
</evidence>
<evidence type="ECO:0000256" key="2">
    <source>
        <dbReference type="SAM" id="Phobius"/>
    </source>
</evidence>
<keyword evidence="5" id="KW-1185">Reference proteome</keyword>
<evidence type="ECO:0000259" key="3">
    <source>
        <dbReference type="Pfam" id="PF07715"/>
    </source>
</evidence>
<comment type="similarity">
    <text evidence="1">Belongs to the TonB-dependent receptor family.</text>
</comment>
<dbReference type="STRING" id="1477437.SAMN05444682_102434"/>
<keyword evidence="1" id="KW-0998">Cell outer membrane</keyword>
<dbReference type="GO" id="GO:0009279">
    <property type="term" value="C:cell outer membrane"/>
    <property type="evidence" value="ECO:0007669"/>
    <property type="project" value="UniProtKB-SubCell"/>
</dbReference>
<reference evidence="4 5" key="1">
    <citation type="submission" date="2016-10" db="EMBL/GenBank/DDBJ databases">
        <authorList>
            <person name="de Groot N.N."/>
        </authorList>
    </citation>
    <scope>NUCLEOTIDE SEQUENCE [LARGE SCALE GENOMIC DNA]</scope>
    <source>
        <strain evidence="4 5">RK1</strain>
    </source>
</reference>
<feature type="transmembrane region" description="Helical" evidence="2">
    <location>
        <begin position="12"/>
        <end position="35"/>
    </location>
</feature>
<dbReference type="NCBIfam" id="TIGR04056">
    <property type="entry name" value="OMP_RagA_SusC"/>
    <property type="match status" value="1"/>
</dbReference>
<dbReference type="SUPFAM" id="SSF56935">
    <property type="entry name" value="Porins"/>
    <property type="match status" value="1"/>
</dbReference>
<name>A0A1I3FQH2_9SPHI</name>
<dbReference type="Gene3D" id="2.170.130.10">
    <property type="entry name" value="TonB-dependent receptor, plug domain"/>
    <property type="match status" value="1"/>
</dbReference>
<dbReference type="Pfam" id="PF13715">
    <property type="entry name" value="CarbopepD_reg_2"/>
    <property type="match status" value="1"/>
</dbReference>
<dbReference type="Gene3D" id="2.60.40.1120">
    <property type="entry name" value="Carboxypeptidase-like, regulatory domain"/>
    <property type="match status" value="1"/>
</dbReference>
<dbReference type="FunFam" id="2.170.130.10:FF:000003">
    <property type="entry name" value="SusC/RagA family TonB-linked outer membrane protein"/>
    <property type="match status" value="1"/>
</dbReference>
<sequence>MHFFSFMGRNIYLSPFTSFLLYLKIAAFFIVFASLQIHAKGVAQTVRLDMSNGSVTALIKDIQRQTGFAFLYNRNDIEELDAVSISIESDNISEVLAESLKNLPLDFVVKEDEKVVILKRSARKVNRERLLASLRQQSTVQGIVVDTSGTPLAGVTVSVKNRTTMATSTDLNGRYVLQVPDGAVLVFTMVGYHTQEMDVGSQREIDVVLEMSASLLDDVVVVGFGTQKRRDVVGSVTSVSPGDLKVPSSNLTTALAGQAAGIIAYQRSGEPGQDNADFFVRGITTFGTNTNPLILIDGIELSANDLARLRPDDIQSFSILKDATATALYGSRGANGVILVVTKQGKEGPAKFSFRVENSISAPTQTVDVADPVTYMKMHNEAILTRDPLGTILYSQEKIEMTEAGRYPLIYPANDWKSMLFKEYTMNQRSNLNVSGGGGVARYYVAGSFNRDNGILNVDKRNNFNNNIAINNYDLRSTVNIDLTKSTELIVRLSANFEEYKGPLRGGADMYNLMVHSNPVLFPAYYPADEDFQYAQHILFGNFNNSKINPYAEMVRGYKEKSRSQILAQLELKQGLDFITQGLSGRAMLNISRLSQFAVNRSYNPFYYELSRYNRLTGDYNLVETDIGTEYLGYGELPNDREQYSSFYFEGALNHVRDFGKHNISNMLVFQARETLKANTGSLQLSLPSRNLGLVGRATYSYDARYFAEFNFGYNGSERFDKNNRFGFFPSAGAAWLISNEKFWEDIKPVVSNLKLRYTYGLIGNDQIGSAEDRFFYLSEVNMDNEGRRAIFGSEYNTIYNGITISRYANPYISWEKSYKQNFALELGLWNELNIVAEYFTEKRDNILMTRASIPNTMGLTATPRANVGEASGKGVDMMLEYQKNWNSNFWSSARANFTYATSRFDVYEEPEYNEPWRSRVGMSLNQAIGYIAERLFVDDEEAASSPPQNVGTSQYGGGDIKYLDVNRDGKITEADKVPLGYPEVPEIVYGFGISTGFKGFDFSVFFQGAARQSFWINAYSTAPFLADAQILQAYADSYWSEENQNLYATWPRLDTRINTNNVPGAYIDSNGAYQWPSDQRNTWFMRNGSFLRVKQAELGYTVPDRLTDRIKMNNLRIYLSGTNLLVFSKFKMWDVEMAGNGLGYPNQRVFNIGVNFNFN</sequence>
<dbReference type="Proteomes" id="UP000198670">
    <property type="component" value="Unassembled WGS sequence"/>
</dbReference>
<evidence type="ECO:0000256" key="1">
    <source>
        <dbReference type="PROSITE-ProRule" id="PRU01360"/>
    </source>
</evidence>
<accession>A0A1I3FQH2</accession>
<keyword evidence="1" id="KW-0813">Transport</keyword>